<evidence type="ECO:0000313" key="3">
    <source>
        <dbReference type="EMBL" id="EFO71185.1"/>
    </source>
</evidence>
<dbReference type="InterPro" id="IPR013757">
    <property type="entry name" value="Topo_IIA_A_a_sf"/>
</dbReference>
<organism evidence="3 4">
    <name type="scientific">Lactobacillus iners LactinV 01V1-a</name>
    <dbReference type="NCBI Taxonomy" id="879297"/>
    <lineage>
        <taxon>Bacteria</taxon>
        <taxon>Bacillati</taxon>
        <taxon>Bacillota</taxon>
        <taxon>Bacilli</taxon>
        <taxon>Lactobacillales</taxon>
        <taxon>Lactobacillaceae</taxon>
        <taxon>Lactobacillus</taxon>
    </lineage>
</organism>
<comment type="caution">
    <text evidence="3">The sequence shown here is derived from an EMBL/GenBank/DDBJ whole genome shotgun (WGS) entry which is preliminary data.</text>
</comment>
<comment type="catalytic activity">
    <reaction evidence="1">
        <text>ATP-dependent breakage, passage and rejoining of double-stranded DNA.</text>
        <dbReference type="EC" id="5.6.2.2"/>
    </reaction>
</comment>
<keyword evidence="2" id="KW-0175">Coiled coil</keyword>
<evidence type="ECO:0000313" key="4">
    <source>
        <dbReference type="Proteomes" id="UP000003648"/>
    </source>
</evidence>
<accession>E1NRS5</accession>
<dbReference type="InterPro" id="IPR013760">
    <property type="entry name" value="Topo_IIA-like_dom_sf"/>
</dbReference>
<sequence length="76" mass="9055">MNNYSFTEKQAEAIVYLQLYRLTNTDVNQLLSEKKQLEDNILDYLDIINNKNRLEAVIVKEFEDVKKSLDQHVEHK</sequence>
<dbReference type="GO" id="GO:0034335">
    <property type="term" value="F:DNA negative supercoiling activity"/>
    <property type="evidence" value="ECO:0007669"/>
    <property type="project" value="UniProtKB-ARBA"/>
</dbReference>
<dbReference type="Gene3D" id="1.10.268.10">
    <property type="entry name" value="Topoisomerase, domain 3"/>
    <property type="match status" value="1"/>
</dbReference>
<reference evidence="3 4" key="1">
    <citation type="submission" date="2010-09" db="EMBL/GenBank/DDBJ databases">
        <authorList>
            <person name="Durkin A.S."/>
            <person name="Madupu R."/>
            <person name="Torralba M."/>
            <person name="Gillis M."/>
            <person name="Methe B."/>
            <person name="Sutton G."/>
            <person name="Nelson K.E."/>
        </authorList>
    </citation>
    <scope>NUCLEOTIDE SEQUENCE [LARGE SCALE GENOMIC DNA]</scope>
    <source>
        <strain evidence="3 4">LactinV 01V1-a</strain>
    </source>
</reference>
<feature type="coiled-coil region" evidence="2">
    <location>
        <begin position="20"/>
        <end position="47"/>
    </location>
</feature>
<dbReference type="Proteomes" id="UP000003648">
    <property type="component" value="Unassembled WGS sequence"/>
</dbReference>
<dbReference type="SUPFAM" id="SSF56719">
    <property type="entry name" value="Type II DNA topoisomerase"/>
    <property type="match status" value="1"/>
</dbReference>
<gene>
    <name evidence="3" type="ORF">HMPREF9211_0246</name>
</gene>
<evidence type="ECO:0000256" key="2">
    <source>
        <dbReference type="SAM" id="Coils"/>
    </source>
</evidence>
<proteinExistence type="predicted"/>
<dbReference type="GO" id="GO:0003677">
    <property type="term" value="F:DNA binding"/>
    <property type="evidence" value="ECO:0007669"/>
    <property type="project" value="InterPro"/>
</dbReference>
<dbReference type="GO" id="GO:0005524">
    <property type="term" value="F:ATP binding"/>
    <property type="evidence" value="ECO:0007669"/>
    <property type="project" value="InterPro"/>
</dbReference>
<evidence type="ECO:0000256" key="1">
    <source>
        <dbReference type="ARBA" id="ARBA00000185"/>
    </source>
</evidence>
<protein>
    <submittedName>
        <fullName evidence="3">Uncharacterized protein</fullName>
    </submittedName>
</protein>
<name>E1NRS5_9LACO</name>
<dbReference type="AlphaFoldDB" id="E1NRS5"/>
<dbReference type="EMBL" id="AEHQ01000026">
    <property type="protein sequence ID" value="EFO71185.1"/>
    <property type="molecule type" value="Genomic_DNA"/>
</dbReference>